<dbReference type="PANTHER" id="PTHR43201:SF32">
    <property type="entry name" value="2-SUCCINYLBENZOATE--COA LIGASE, CHLOROPLASTIC_PEROXISOMAL"/>
    <property type="match status" value="1"/>
</dbReference>
<name>A0A7G7GBI7_9BACT</name>
<dbReference type="PANTHER" id="PTHR43201">
    <property type="entry name" value="ACYL-COA SYNTHETASE"/>
    <property type="match status" value="1"/>
</dbReference>
<dbReference type="GO" id="GO:0031956">
    <property type="term" value="F:medium-chain fatty acid-CoA ligase activity"/>
    <property type="evidence" value="ECO:0007669"/>
    <property type="project" value="TreeGrafter"/>
</dbReference>
<sequence length="366" mass="40742">MDHLLLNGKKFYYEEIANYSFRNSIPLNGYEVTTLEFCHNWLKGVQEITINTSGSTGAPKLITLTRKQMEASARYTLQALNLQENDRALVCLNTEYIGGMMMLVRGLIGNLHLTIIEPIGNPLKYLPPNEPENFAFGSFVPLQLSTILTESPEKKTLLDNMKGILVGGAPISADLFKQIQAIKAPVYHTYGMTETASHVALKKLNGNQPNKYFRAAPQVHLGQDQRGCLTIQGAITNNELITTNDLVNLILGHEFEWLGRIDNTINSGGVKIQAEKVEVILAQVLVEQQIDRKSFITALPDEKLGQRVIAMLEGEKLNPEQEALLSAELKKRLDKYENPKEIRYTATFSTTASGKIDKSATVARIL</sequence>
<protein>
    <submittedName>
        <fullName evidence="2">AMP-binding protein</fullName>
    </submittedName>
</protein>
<dbReference type="GO" id="GO:0006631">
    <property type="term" value="P:fatty acid metabolic process"/>
    <property type="evidence" value="ECO:0007669"/>
    <property type="project" value="TreeGrafter"/>
</dbReference>
<dbReference type="KEGG" id="aswu:HUW51_17975"/>
<evidence type="ECO:0000313" key="3">
    <source>
        <dbReference type="Proteomes" id="UP000515237"/>
    </source>
</evidence>
<dbReference type="InterPro" id="IPR045851">
    <property type="entry name" value="AMP-bd_C_sf"/>
</dbReference>
<evidence type="ECO:0000313" key="2">
    <source>
        <dbReference type="EMBL" id="QNF34521.1"/>
    </source>
</evidence>
<gene>
    <name evidence="2" type="ORF">HUW51_17975</name>
</gene>
<dbReference type="SUPFAM" id="SSF56801">
    <property type="entry name" value="Acetyl-CoA synthetase-like"/>
    <property type="match status" value="1"/>
</dbReference>
<dbReference type="Proteomes" id="UP000515237">
    <property type="component" value="Chromosome"/>
</dbReference>
<accession>A0A7G7GBI7</accession>
<reference evidence="2 3" key="1">
    <citation type="journal article" date="2018" name="Int. J. Syst. Evol. Microbiol.">
        <title>Adhaeribacter swui sp. nov., isolated from wet mud.</title>
        <authorList>
            <person name="Kim D.U."/>
            <person name="Kim K.W."/>
            <person name="Kang M.S."/>
            <person name="Kim J.Y."/>
            <person name="Jang J.H."/>
            <person name="Kim M.K."/>
        </authorList>
    </citation>
    <scope>NUCLEOTIDE SEQUENCE [LARGE SCALE GENOMIC DNA]</scope>
    <source>
        <strain evidence="2 3">KCTC 52873</strain>
    </source>
</reference>
<dbReference type="EMBL" id="CP055156">
    <property type="protein sequence ID" value="QNF34521.1"/>
    <property type="molecule type" value="Genomic_DNA"/>
</dbReference>
<dbReference type="Pfam" id="PF00501">
    <property type="entry name" value="AMP-binding"/>
    <property type="match status" value="1"/>
</dbReference>
<dbReference type="RefSeq" id="WP_185270999.1">
    <property type="nucleotide sequence ID" value="NZ_CP055156.1"/>
</dbReference>
<keyword evidence="3" id="KW-1185">Reference proteome</keyword>
<dbReference type="InterPro" id="IPR042099">
    <property type="entry name" value="ANL_N_sf"/>
</dbReference>
<feature type="domain" description="AMP-dependent synthetase/ligase" evidence="1">
    <location>
        <begin position="52"/>
        <end position="208"/>
    </location>
</feature>
<dbReference type="Gene3D" id="3.30.300.30">
    <property type="match status" value="1"/>
</dbReference>
<evidence type="ECO:0000259" key="1">
    <source>
        <dbReference type="Pfam" id="PF00501"/>
    </source>
</evidence>
<dbReference type="InterPro" id="IPR000873">
    <property type="entry name" value="AMP-dep_synth/lig_dom"/>
</dbReference>
<organism evidence="2 3">
    <name type="scientific">Adhaeribacter swui</name>
    <dbReference type="NCBI Taxonomy" id="2086471"/>
    <lineage>
        <taxon>Bacteria</taxon>
        <taxon>Pseudomonadati</taxon>
        <taxon>Bacteroidota</taxon>
        <taxon>Cytophagia</taxon>
        <taxon>Cytophagales</taxon>
        <taxon>Hymenobacteraceae</taxon>
        <taxon>Adhaeribacter</taxon>
    </lineage>
</organism>
<proteinExistence type="predicted"/>
<dbReference type="Gene3D" id="3.40.50.12780">
    <property type="entry name" value="N-terminal domain of ligase-like"/>
    <property type="match status" value="1"/>
</dbReference>
<dbReference type="AlphaFoldDB" id="A0A7G7GBI7"/>